<accession>A0A382XR36</accession>
<organism evidence="2">
    <name type="scientific">marine metagenome</name>
    <dbReference type="NCBI Taxonomy" id="408172"/>
    <lineage>
        <taxon>unclassified sequences</taxon>
        <taxon>metagenomes</taxon>
        <taxon>ecological metagenomes</taxon>
    </lineage>
</organism>
<dbReference type="AlphaFoldDB" id="A0A382XR36"/>
<sequence length="158" mass="17462">MHPLIHKVALVVVLTILGGCANFQKTPSTAPEPQEPEETKQQIPPMIQMGTKPLLTPELAEKVNFPPKPKDDTSPCIDAKTGKERFFLLADLKSELIPLSYSNMDRILASLEVMGLQTIESRVPNATFKPYTVDRRGKAKLLPAPKGSTHKKTKYPCS</sequence>
<proteinExistence type="predicted"/>
<evidence type="ECO:0000256" key="1">
    <source>
        <dbReference type="SAM" id="MobiDB-lite"/>
    </source>
</evidence>
<gene>
    <name evidence="2" type="ORF">METZ01_LOCUS425612</name>
</gene>
<protein>
    <submittedName>
        <fullName evidence="2">Uncharacterized protein</fullName>
    </submittedName>
</protein>
<name>A0A382XR36_9ZZZZ</name>
<reference evidence="2" key="1">
    <citation type="submission" date="2018-05" db="EMBL/GenBank/DDBJ databases">
        <authorList>
            <person name="Lanie J.A."/>
            <person name="Ng W.-L."/>
            <person name="Kazmierczak K.M."/>
            <person name="Andrzejewski T.M."/>
            <person name="Davidsen T.M."/>
            <person name="Wayne K.J."/>
            <person name="Tettelin H."/>
            <person name="Glass J.I."/>
            <person name="Rusch D."/>
            <person name="Podicherti R."/>
            <person name="Tsui H.-C.T."/>
            <person name="Winkler M.E."/>
        </authorList>
    </citation>
    <scope>NUCLEOTIDE SEQUENCE</scope>
</reference>
<evidence type="ECO:0000313" key="2">
    <source>
        <dbReference type="EMBL" id="SVD72758.1"/>
    </source>
</evidence>
<dbReference type="PROSITE" id="PS51257">
    <property type="entry name" value="PROKAR_LIPOPROTEIN"/>
    <property type="match status" value="1"/>
</dbReference>
<feature type="region of interest" description="Disordered" evidence="1">
    <location>
        <begin position="25"/>
        <end position="44"/>
    </location>
</feature>
<feature type="non-terminal residue" evidence="2">
    <location>
        <position position="158"/>
    </location>
</feature>
<dbReference type="EMBL" id="UINC01169295">
    <property type="protein sequence ID" value="SVD72758.1"/>
    <property type="molecule type" value="Genomic_DNA"/>
</dbReference>